<organism evidence="3 4">
    <name type="scientific">Pterulicium gracile</name>
    <dbReference type="NCBI Taxonomy" id="1884261"/>
    <lineage>
        <taxon>Eukaryota</taxon>
        <taxon>Fungi</taxon>
        <taxon>Dikarya</taxon>
        <taxon>Basidiomycota</taxon>
        <taxon>Agaricomycotina</taxon>
        <taxon>Agaricomycetes</taxon>
        <taxon>Agaricomycetidae</taxon>
        <taxon>Agaricales</taxon>
        <taxon>Pleurotineae</taxon>
        <taxon>Pterulaceae</taxon>
        <taxon>Pterulicium</taxon>
    </lineage>
</organism>
<evidence type="ECO:0000259" key="2">
    <source>
        <dbReference type="Pfam" id="PF01979"/>
    </source>
</evidence>
<keyword evidence="1" id="KW-1133">Transmembrane helix</keyword>
<protein>
    <recommendedName>
        <fullName evidence="2">Amidohydrolase-related domain-containing protein</fullName>
    </recommendedName>
</protein>
<dbReference type="PANTHER" id="PTHR43135:SF3">
    <property type="entry name" value="ALPHA-D-RIBOSE 1-METHYLPHOSPHONATE 5-TRIPHOSPHATE DIPHOSPHATASE"/>
    <property type="match status" value="1"/>
</dbReference>
<accession>A0A5C3QQ98</accession>
<evidence type="ECO:0000313" key="4">
    <source>
        <dbReference type="Proteomes" id="UP000305067"/>
    </source>
</evidence>
<proteinExistence type="predicted"/>
<dbReference type="InterPro" id="IPR011059">
    <property type="entry name" value="Metal-dep_hydrolase_composite"/>
</dbReference>
<dbReference type="AlphaFoldDB" id="A0A5C3QQ98"/>
<dbReference type="InterPro" id="IPR032466">
    <property type="entry name" value="Metal_Hydrolase"/>
</dbReference>
<dbReference type="EMBL" id="ML178828">
    <property type="protein sequence ID" value="TFL00514.1"/>
    <property type="molecule type" value="Genomic_DNA"/>
</dbReference>
<evidence type="ECO:0000256" key="1">
    <source>
        <dbReference type="SAM" id="Phobius"/>
    </source>
</evidence>
<dbReference type="Proteomes" id="UP000305067">
    <property type="component" value="Unassembled WGS sequence"/>
</dbReference>
<sequence length="920" mass="99235">MGGRESIHQATVAPRRPLSVLLPWFITASLYALLLVLFSTPFLQYSTTSVFTIGKVYRYSACAALSEPTPVANRRRTVSDRFVEGSLDTLILNATIWTGNDTLTGDILLSKGLISDIGNLSELAKEPSHSMHVIHAGGAWVTPGLVDLDSHAGVQSIPIRPSANSLDEKGPHPLVFRTIDAFTTHDPAFFMAAVGGVTAAHIAPDLKHLPWTAGQAFVIKHRRTKEGSAASMVVEPPWNSTSAYYHIAHRVDGAEAVWKLEKAYRQASQIRVAQDEFCSGLLSGDELRDHFPQDAALEPLVDVLRGRAKVAIYASEVASLAAVVRLSNEFKFSVTTVQNADEAWLAPSILNQTFGTQPVIGLASTRHRTSLESYRGSAFAPQVLSDVGYRVAMETGHPSVNGRYLLQEAQIAHHYGLSARKALASITTIPSEALGLAHRIGWLRTGHDADVVLWNGSPLQLGTVPQMVWIDGMLMVNSSGSARPSSPRLRSVMPSWAKERDAARIWDGLPPVGGGKQTGTVVFKTVNTLWTRKNGQIKEDKSLHSKDGVGSKRYGTVAVNDGKITCVGRCQEEGETIDLEGGSISPGFMTFGSALGLGEIEDDVSTGTGPSYDPFSANTPLIVGDVAGISRASDSLQFGTQDALLAYRSGVTMATSHLPGSPKMGGFAIQGVSATFETGSDHLLARGAMIQDKVALHVSVRRADQGKMGIGSIVSVIRRLLLHSDTTNTETERMFREAATGVIPFVVAVDDADIMALLVKVKYEVEDLRGSTMRMVFFGGAEAHLIAEEIAGAKIGVILSPSKPSPMYWDERRATYGPPVDQHTLASTLRKHDISVAIGAKDPWNARNLRFDIGWNMVQGNMTFEEAYEMGSATLERLLGVRYVEDDQSDLVVYEAGHALELSAKPIAVISPTLGHVHIL</sequence>
<name>A0A5C3QQ98_9AGAR</name>
<keyword evidence="1" id="KW-0812">Transmembrane</keyword>
<evidence type="ECO:0000313" key="3">
    <source>
        <dbReference type="EMBL" id="TFL00514.1"/>
    </source>
</evidence>
<keyword evidence="1" id="KW-0472">Membrane</keyword>
<dbReference type="PANTHER" id="PTHR43135">
    <property type="entry name" value="ALPHA-D-RIBOSE 1-METHYLPHOSPHONATE 5-TRIPHOSPHATE DIPHOSPHATASE"/>
    <property type="match status" value="1"/>
</dbReference>
<dbReference type="InterPro" id="IPR051781">
    <property type="entry name" value="Metallo-dep_Hydrolase"/>
</dbReference>
<dbReference type="OrthoDB" id="10258955at2759"/>
<reference evidence="3 4" key="1">
    <citation type="journal article" date="2019" name="Nat. Ecol. Evol.">
        <title>Megaphylogeny resolves global patterns of mushroom evolution.</title>
        <authorList>
            <person name="Varga T."/>
            <person name="Krizsan K."/>
            <person name="Foldi C."/>
            <person name="Dima B."/>
            <person name="Sanchez-Garcia M."/>
            <person name="Sanchez-Ramirez S."/>
            <person name="Szollosi G.J."/>
            <person name="Szarkandi J.G."/>
            <person name="Papp V."/>
            <person name="Albert L."/>
            <person name="Andreopoulos W."/>
            <person name="Angelini C."/>
            <person name="Antonin V."/>
            <person name="Barry K.W."/>
            <person name="Bougher N.L."/>
            <person name="Buchanan P."/>
            <person name="Buyck B."/>
            <person name="Bense V."/>
            <person name="Catcheside P."/>
            <person name="Chovatia M."/>
            <person name="Cooper J."/>
            <person name="Damon W."/>
            <person name="Desjardin D."/>
            <person name="Finy P."/>
            <person name="Geml J."/>
            <person name="Haridas S."/>
            <person name="Hughes K."/>
            <person name="Justo A."/>
            <person name="Karasinski D."/>
            <person name="Kautmanova I."/>
            <person name="Kiss B."/>
            <person name="Kocsube S."/>
            <person name="Kotiranta H."/>
            <person name="LaButti K.M."/>
            <person name="Lechner B.E."/>
            <person name="Liimatainen K."/>
            <person name="Lipzen A."/>
            <person name="Lukacs Z."/>
            <person name="Mihaltcheva S."/>
            <person name="Morgado L.N."/>
            <person name="Niskanen T."/>
            <person name="Noordeloos M.E."/>
            <person name="Ohm R.A."/>
            <person name="Ortiz-Santana B."/>
            <person name="Ovrebo C."/>
            <person name="Racz N."/>
            <person name="Riley R."/>
            <person name="Savchenko A."/>
            <person name="Shiryaev A."/>
            <person name="Soop K."/>
            <person name="Spirin V."/>
            <person name="Szebenyi C."/>
            <person name="Tomsovsky M."/>
            <person name="Tulloss R.E."/>
            <person name="Uehling J."/>
            <person name="Grigoriev I.V."/>
            <person name="Vagvolgyi C."/>
            <person name="Papp T."/>
            <person name="Martin F.M."/>
            <person name="Miettinen O."/>
            <person name="Hibbett D.S."/>
            <person name="Nagy L.G."/>
        </authorList>
    </citation>
    <scope>NUCLEOTIDE SEQUENCE [LARGE SCALE GENOMIC DNA]</scope>
    <source>
        <strain evidence="3 4">CBS 309.79</strain>
    </source>
</reference>
<feature type="domain" description="Amidohydrolase-related" evidence="2">
    <location>
        <begin position="376"/>
        <end position="472"/>
    </location>
</feature>
<dbReference type="SUPFAM" id="SSF51338">
    <property type="entry name" value="Composite domain of metallo-dependent hydrolases"/>
    <property type="match status" value="1"/>
</dbReference>
<gene>
    <name evidence="3" type="ORF">BDV98DRAFT_103316</name>
</gene>
<keyword evidence="4" id="KW-1185">Reference proteome</keyword>
<dbReference type="Gene3D" id="3.20.20.140">
    <property type="entry name" value="Metal-dependent hydrolases"/>
    <property type="match status" value="2"/>
</dbReference>
<feature type="transmembrane region" description="Helical" evidence="1">
    <location>
        <begin position="21"/>
        <end position="43"/>
    </location>
</feature>
<dbReference type="SUPFAM" id="SSF51556">
    <property type="entry name" value="Metallo-dependent hydrolases"/>
    <property type="match status" value="1"/>
</dbReference>
<dbReference type="GO" id="GO:0016810">
    <property type="term" value="F:hydrolase activity, acting on carbon-nitrogen (but not peptide) bonds"/>
    <property type="evidence" value="ECO:0007669"/>
    <property type="project" value="InterPro"/>
</dbReference>
<dbReference type="Pfam" id="PF01979">
    <property type="entry name" value="Amidohydro_1"/>
    <property type="match status" value="1"/>
</dbReference>
<dbReference type="InterPro" id="IPR006680">
    <property type="entry name" value="Amidohydro-rel"/>
</dbReference>